<dbReference type="AlphaFoldDB" id="A0AAV2AZ11"/>
<accession>A0AAV2AZ11</accession>
<dbReference type="EMBL" id="CAXIEN010000226">
    <property type="protein sequence ID" value="CAL1288123.1"/>
    <property type="molecule type" value="Genomic_DNA"/>
</dbReference>
<proteinExistence type="predicted"/>
<reference evidence="1 2" key="1">
    <citation type="submission" date="2024-04" db="EMBL/GenBank/DDBJ databases">
        <authorList>
            <person name="Rising A."/>
            <person name="Reimegard J."/>
            <person name="Sonavane S."/>
            <person name="Akerstrom W."/>
            <person name="Nylinder S."/>
            <person name="Hedman E."/>
            <person name="Kallberg Y."/>
        </authorList>
    </citation>
    <scope>NUCLEOTIDE SEQUENCE [LARGE SCALE GENOMIC DNA]</scope>
</reference>
<name>A0AAV2AZ11_9ARAC</name>
<keyword evidence="2" id="KW-1185">Reference proteome</keyword>
<sequence length="121" mass="13840">MVTPRELRLRASDRHRPVVCEHRAEQFQQVRRAGGRMSPQPAPMCLLLLAALGCLWHGTSIATIEKERKSRLVIVGISKEKASWILFPNTWKYSQGDYFETEGGFENKQEQLGEGNFPKEL</sequence>
<evidence type="ECO:0000313" key="1">
    <source>
        <dbReference type="EMBL" id="CAL1288123.1"/>
    </source>
</evidence>
<dbReference type="Proteomes" id="UP001497382">
    <property type="component" value="Unassembled WGS sequence"/>
</dbReference>
<evidence type="ECO:0000313" key="2">
    <source>
        <dbReference type="Proteomes" id="UP001497382"/>
    </source>
</evidence>
<organism evidence="1 2">
    <name type="scientific">Larinioides sclopetarius</name>
    <dbReference type="NCBI Taxonomy" id="280406"/>
    <lineage>
        <taxon>Eukaryota</taxon>
        <taxon>Metazoa</taxon>
        <taxon>Ecdysozoa</taxon>
        <taxon>Arthropoda</taxon>
        <taxon>Chelicerata</taxon>
        <taxon>Arachnida</taxon>
        <taxon>Araneae</taxon>
        <taxon>Araneomorphae</taxon>
        <taxon>Entelegynae</taxon>
        <taxon>Araneoidea</taxon>
        <taxon>Araneidae</taxon>
        <taxon>Larinioides</taxon>
    </lineage>
</organism>
<gene>
    <name evidence="1" type="ORF">LARSCL_LOCUS15171</name>
</gene>
<protein>
    <submittedName>
        <fullName evidence="1">Uncharacterized protein</fullName>
    </submittedName>
</protein>
<comment type="caution">
    <text evidence="1">The sequence shown here is derived from an EMBL/GenBank/DDBJ whole genome shotgun (WGS) entry which is preliminary data.</text>
</comment>